<comment type="similarity">
    <text evidence="1">Belongs to the glycosyl hydrolase 25 family.</text>
</comment>
<dbReference type="Pfam" id="PF01183">
    <property type="entry name" value="Glyco_hydro_25"/>
    <property type="match status" value="1"/>
</dbReference>
<proteinExistence type="inferred from homology"/>
<evidence type="ECO:0000313" key="3">
    <source>
        <dbReference type="Proteomes" id="UP000189857"/>
    </source>
</evidence>
<dbReference type="GO" id="GO:0009253">
    <property type="term" value="P:peptidoglycan catabolic process"/>
    <property type="evidence" value="ECO:0007669"/>
    <property type="project" value="InterPro"/>
</dbReference>
<organism evidence="2 3">
    <name type="scientific">Eubacterium ruminantium</name>
    <dbReference type="NCBI Taxonomy" id="42322"/>
    <lineage>
        <taxon>Bacteria</taxon>
        <taxon>Bacillati</taxon>
        <taxon>Bacillota</taxon>
        <taxon>Clostridia</taxon>
        <taxon>Eubacteriales</taxon>
        <taxon>Eubacteriaceae</taxon>
        <taxon>Eubacterium</taxon>
    </lineage>
</organism>
<name>A0A1T4PN84_9FIRM</name>
<keyword evidence="3" id="KW-1185">Reference proteome</keyword>
<dbReference type="GO" id="GO:0016052">
    <property type="term" value="P:carbohydrate catabolic process"/>
    <property type="evidence" value="ECO:0007669"/>
    <property type="project" value="TreeGrafter"/>
</dbReference>
<dbReference type="Proteomes" id="UP000189857">
    <property type="component" value="Unassembled WGS sequence"/>
</dbReference>
<dbReference type="Pfam" id="PF21540">
    <property type="entry name" value="Choline_bind_4"/>
    <property type="match status" value="7"/>
</dbReference>
<dbReference type="InterPro" id="IPR048713">
    <property type="entry name" value="Choline_bind_rpt"/>
</dbReference>
<dbReference type="AlphaFoldDB" id="A0A1T4PN84"/>
<dbReference type="InterPro" id="IPR017853">
    <property type="entry name" value="GH"/>
</dbReference>
<dbReference type="CDD" id="cd06414">
    <property type="entry name" value="GH25_LytC-like"/>
    <property type="match status" value="1"/>
</dbReference>
<dbReference type="SUPFAM" id="SSF51445">
    <property type="entry name" value="(Trans)glycosidases"/>
    <property type="match status" value="1"/>
</dbReference>
<gene>
    <name evidence="2" type="ORF">SAMN02745110_02046</name>
</gene>
<dbReference type="PANTHER" id="PTHR34135:SF2">
    <property type="entry name" value="LYSOZYME"/>
    <property type="match status" value="1"/>
</dbReference>
<sequence length="503" mass="57541">MKKAFNRVIGFILAVAIVLTTVIQGKTVKAATPIADGRGRTHDHRFDDYERVDGIDVSYAQGDIDWKKVKAAGIKFAFIRVGGRGYGLPGNMYFDETYMDNVKGALENGIEVGLYFFSQALTEKEAADEAKQLLEYLHPKQGTYPQLRGGIPQYLNRITLPIVMDYEYSPSQSGRFLHHTLSKSQATKNVEAFVKVIKGAGYRPCLYASASFLEDQVDADRISTMADIWLAHYTDATDYDKDYTYWQYTSIGRIDGIDEYVDLDVWYTKVKKSNVQCVKDTYKGVTGWYAETNGKILPNYTGFAKNSNGWFYVKNGKVDFSISNVIKGEINGRSGWWHVKNAKVIFSDTVAKNEYGWWRIRDGKVDFNYTGASKNEYGWWRIVGGKVDFQCNSVIKNENGWFRCKGGKVDFGFNGLARNEYGWWYCRTGKVDFSYCGLAKNEYGWWYVKDGRVRFDFNGMAENQYGTFLCRNGKVDFNYTGMFYSNYGYSCYVVNGRVVDVYY</sequence>
<protein>
    <submittedName>
        <fullName evidence="2">Lyzozyme M1 (1,4-beta-N-acetylmuramidase), GH25 family</fullName>
    </submittedName>
</protein>
<dbReference type="GO" id="GO:0016998">
    <property type="term" value="P:cell wall macromolecule catabolic process"/>
    <property type="evidence" value="ECO:0007669"/>
    <property type="project" value="InterPro"/>
</dbReference>
<reference evidence="2 3" key="1">
    <citation type="submission" date="2017-02" db="EMBL/GenBank/DDBJ databases">
        <authorList>
            <person name="Peterson S.W."/>
        </authorList>
    </citation>
    <scope>NUCLEOTIDE SEQUENCE [LARGE SCALE GENOMIC DNA]</scope>
    <source>
        <strain evidence="2 3">ATCC 17233</strain>
    </source>
</reference>
<dbReference type="InterPro" id="IPR002053">
    <property type="entry name" value="Glyco_hydro_25"/>
</dbReference>
<evidence type="ECO:0000256" key="1">
    <source>
        <dbReference type="ARBA" id="ARBA00010646"/>
    </source>
</evidence>
<dbReference type="GO" id="GO:0003796">
    <property type="term" value="F:lysozyme activity"/>
    <property type="evidence" value="ECO:0007669"/>
    <property type="project" value="InterPro"/>
</dbReference>
<dbReference type="PROSITE" id="PS51904">
    <property type="entry name" value="GLYCOSYL_HYDROL_F25_2"/>
    <property type="match status" value="1"/>
</dbReference>
<accession>A0A1T4PN84</accession>
<dbReference type="RefSeq" id="WP_159444149.1">
    <property type="nucleotide sequence ID" value="NZ_FMTO01000012.1"/>
</dbReference>
<dbReference type="Gene3D" id="3.20.20.80">
    <property type="entry name" value="Glycosidases"/>
    <property type="match status" value="1"/>
</dbReference>
<dbReference type="EMBL" id="FUXA01000013">
    <property type="protein sequence ID" value="SJZ92726.1"/>
    <property type="molecule type" value="Genomic_DNA"/>
</dbReference>
<evidence type="ECO:0000313" key="2">
    <source>
        <dbReference type="EMBL" id="SJZ92726.1"/>
    </source>
</evidence>
<dbReference type="PANTHER" id="PTHR34135">
    <property type="entry name" value="LYSOZYME"/>
    <property type="match status" value="1"/>
</dbReference>